<proteinExistence type="predicted"/>
<dbReference type="Proteomes" id="UP000765509">
    <property type="component" value="Unassembled WGS sequence"/>
</dbReference>
<accession>A0A9Q3IU43</accession>
<dbReference type="EMBL" id="AVOT02055314">
    <property type="protein sequence ID" value="MBW0549880.1"/>
    <property type="molecule type" value="Genomic_DNA"/>
</dbReference>
<comment type="caution">
    <text evidence="2">The sequence shown here is derived from an EMBL/GenBank/DDBJ whole genome shotgun (WGS) entry which is preliminary data.</text>
</comment>
<keyword evidence="3" id="KW-1185">Reference proteome</keyword>
<feature type="compositionally biased region" description="Basic and acidic residues" evidence="1">
    <location>
        <begin position="36"/>
        <end position="50"/>
    </location>
</feature>
<dbReference type="AlphaFoldDB" id="A0A9Q3IU43"/>
<gene>
    <name evidence="2" type="ORF">O181_089595</name>
</gene>
<organism evidence="2 3">
    <name type="scientific">Austropuccinia psidii MF-1</name>
    <dbReference type="NCBI Taxonomy" id="1389203"/>
    <lineage>
        <taxon>Eukaryota</taxon>
        <taxon>Fungi</taxon>
        <taxon>Dikarya</taxon>
        <taxon>Basidiomycota</taxon>
        <taxon>Pucciniomycotina</taxon>
        <taxon>Pucciniomycetes</taxon>
        <taxon>Pucciniales</taxon>
        <taxon>Sphaerophragmiaceae</taxon>
        <taxon>Austropuccinia</taxon>
    </lineage>
</organism>
<evidence type="ECO:0000256" key="1">
    <source>
        <dbReference type="SAM" id="MobiDB-lite"/>
    </source>
</evidence>
<evidence type="ECO:0000313" key="3">
    <source>
        <dbReference type="Proteomes" id="UP000765509"/>
    </source>
</evidence>
<reference evidence="2" key="1">
    <citation type="submission" date="2021-03" db="EMBL/GenBank/DDBJ databases">
        <title>Draft genome sequence of rust myrtle Austropuccinia psidii MF-1, a brazilian biotype.</title>
        <authorList>
            <person name="Quecine M.C."/>
            <person name="Pachon D.M.R."/>
            <person name="Bonatelli M.L."/>
            <person name="Correr F.H."/>
            <person name="Franceschini L.M."/>
            <person name="Leite T.F."/>
            <person name="Margarido G.R.A."/>
            <person name="Almeida C.A."/>
            <person name="Ferrarezi J.A."/>
            <person name="Labate C.A."/>
        </authorList>
    </citation>
    <scope>NUCLEOTIDE SEQUENCE</scope>
    <source>
        <strain evidence="2">MF-1</strain>
    </source>
</reference>
<name>A0A9Q3IU43_9BASI</name>
<sequence>MPILGPEAFVPSEDENSDNLSLTQSDIEDLSGNISRKGDSIDESKRKDNIKSPAHHLSESEGPTEPCFINISNREGSSCLRRPSGRAGYKEKENLEANVKLED</sequence>
<feature type="region of interest" description="Disordered" evidence="1">
    <location>
        <begin position="1"/>
        <end position="67"/>
    </location>
</feature>
<evidence type="ECO:0000313" key="2">
    <source>
        <dbReference type="EMBL" id="MBW0549880.1"/>
    </source>
</evidence>
<protein>
    <submittedName>
        <fullName evidence="2">Uncharacterized protein</fullName>
    </submittedName>
</protein>